<gene>
    <name evidence="3" type="ORF">NO2_1739</name>
</gene>
<evidence type="ECO:0000313" key="3">
    <source>
        <dbReference type="EMBL" id="GBR77338.1"/>
    </source>
</evidence>
<reference evidence="3 4" key="1">
    <citation type="journal article" date="2019" name="ISME J.">
        <title>Genome analyses of uncultured TG2/ZB3 bacteria in 'Margulisbacteria' specifically attached to ectosymbiotic spirochetes of protists in the termite gut.</title>
        <authorList>
            <person name="Utami Y.D."/>
            <person name="Kuwahara H."/>
            <person name="Igai K."/>
            <person name="Murakami T."/>
            <person name="Sugaya K."/>
            <person name="Morikawa T."/>
            <person name="Nagura Y."/>
            <person name="Yuki M."/>
            <person name="Deevong P."/>
            <person name="Inoue T."/>
            <person name="Kihara K."/>
            <person name="Lo N."/>
            <person name="Yamada A."/>
            <person name="Ohkuma M."/>
            <person name="Hongoh Y."/>
        </authorList>
    </citation>
    <scope>NUCLEOTIDE SEQUENCE [LARGE SCALE GENOMIC DNA]</scope>
    <source>
        <strain evidence="3">NkOx7-02</strain>
    </source>
</reference>
<protein>
    <submittedName>
        <fullName evidence="3">Organic solvent tolerance protein</fullName>
    </submittedName>
</protein>
<organism evidence="3 4">
    <name type="scientific">Candidatus Termititenax persephonae</name>
    <dbReference type="NCBI Taxonomy" id="2218525"/>
    <lineage>
        <taxon>Bacteria</taxon>
        <taxon>Bacillati</taxon>
        <taxon>Candidatus Margulisiibacteriota</taxon>
        <taxon>Candidatus Termititenacia</taxon>
        <taxon>Candidatus Termititenacales</taxon>
        <taxon>Candidatus Termititenacaceae</taxon>
        <taxon>Candidatus Termititenax</taxon>
    </lineage>
</organism>
<feature type="domain" description="Organic solvent tolerance-like N-terminal" evidence="2">
    <location>
        <begin position="19"/>
        <end position="66"/>
    </location>
</feature>
<evidence type="ECO:0000256" key="1">
    <source>
        <dbReference type="ARBA" id="ARBA00023237"/>
    </source>
</evidence>
<evidence type="ECO:0000259" key="2">
    <source>
        <dbReference type="Pfam" id="PF03968"/>
    </source>
</evidence>
<dbReference type="EMBL" id="BGZO01000200">
    <property type="protein sequence ID" value="GBR77338.1"/>
    <property type="molecule type" value="Genomic_DNA"/>
</dbReference>
<keyword evidence="1" id="KW-0472">Membrane</keyword>
<proteinExistence type="predicted"/>
<dbReference type="PANTHER" id="PTHR30189:SF1">
    <property type="entry name" value="LPS-ASSEMBLY PROTEIN LPTD"/>
    <property type="match status" value="1"/>
</dbReference>
<dbReference type="InterPro" id="IPR050218">
    <property type="entry name" value="LptD"/>
</dbReference>
<name>A0A388TJ62_9BACT</name>
<dbReference type="GO" id="GO:0009279">
    <property type="term" value="C:cell outer membrane"/>
    <property type="evidence" value="ECO:0007669"/>
    <property type="project" value="TreeGrafter"/>
</dbReference>
<sequence length="164" mass="18087">MSAIPEVPAAPTVSRTISIEADSVNYVNENKYTSASGNVIVIHGDTTLRAESLTVNPTSKEINITDSFILNRGRQQIYGTSLVYDYGSSTAAGSDVGIELRNNRIKGRNVTILEDKIEIEDAYQTTCTNLLNPCNHITSKRMTIYPEWGDVVNDHAVVYVFFLP</sequence>
<accession>A0A388TJ62</accession>
<keyword evidence="1" id="KW-0998">Cell outer membrane</keyword>
<feature type="non-terminal residue" evidence="3">
    <location>
        <position position="164"/>
    </location>
</feature>
<dbReference type="GO" id="GO:1990351">
    <property type="term" value="C:transporter complex"/>
    <property type="evidence" value="ECO:0007669"/>
    <property type="project" value="TreeGrafter"/>
</dbReference>
<dbReference type="PANTHER" id="PTHR30189">
    <property type="entry name" value="LPS-ASSEMBLY PROTEIN"/>
    <property type="match status" value="1"/>
</dbReference>
<dbReference type="Proteomes" id="UP000275925">
    <property type="component" value="Unassembled WGS sequence"/>
</dbReference>
<dbReference type="Gene3D" id="2.60.450.10">
    <property type="entry name" value="Lipopolysaccharide (LPS) transport protein A like domain"/>
    <property type="match status" value="1"/>
</dbReference>
<dbReference type="AlphaFoldDB" id="A0A388TJ62"/>
<dbReference type="Pfam" id="PF03968">
    <property type="entry name" value="LptD_N"/>
    <property type="match status" value="1"/>
</dbReference>
<evidence type="ECO:0000313" key="4">
    <source>
        <dbReference type="Proteomes" id="UP000275925"/>
    </source>
</evidence>
<dbReference type="InterPro" id="IPR005653">
    <property type="entry name" value="OstA-like_N"/>
</dbReference>
<keyword evidence="4" id="KW-1185">Reference proteome</keyword>
<comment type="caution">
    <text evidence="3">The sequence shown here is derived from an EMBL/GenBank/DDBJ whole genome shotgun (WGS) entry which is preliminary data.</text>
</comment>